<reference evidence="9 10" key="1">
    <citation type="journal article" date="2014" name="BMC Genomics">
        <title>Comparison of environmental and isolate Sulfobacillus genomes reveals diverse carbon, sulfur, nitrogen, and hydrogen metabolisms.</title>
        <authorList>
            <person name="Justice N.B."/>
            <person name="Norman A."/>
            <person name="Brown C.T."/>
            <person name="Singh A."/>
            <person name="Thomas B.C."/>
            <person name="Banfield J.F."/>
        </authorList>
    </citation>
    <scope>NUCLEOTIDE SEQUENCE [LARGE SCALE GENOMIC DNA]</scope>
    <source>
        <strain evidence="9">AMDSBA3</strain>
    </source>
</reference>
<dbReference type="PANTHER" id="PTHR43124:SF3">
    <property type="entry name" value="CHLORAMPHENICOL EFFLUX PUMP RV0191"/>
    <property type="match status" value="1"/>
</dbReference>
<evidence type="ECO:0000256" key="1">
    <source>
        <dbReference type="ARBA" id="ARBA00004651"/>
    </source>
</evidence>
<dbReference type="InterPro" id="IPR050189">
    <property type="entry name" value="MFS_Efflux_Transporters"/>
</dbReference>
<evidence type="ECO:0000256" key="4">
    <source>
        <dbReference type="ARBA" id="ARBA00022692"/>
    </source>
</evidence>
<gene>
    <name evidence="9" type="ORF">C7B45_06955</name>
</gene>
<proteinExistence type="predicted"/>
<feature type="transmembrane region" description="Helical" evidence="7">
    <location>
        <begin position="370"/>
        <end position="388"/>
    </location>
</feature>
<feature type="domain" description="Major facilitator superfamily (MFS) profile" evidence="8">
    <location>
        <begin position="10"/>
        <end position="392"/>
    </location>
</feature>
<dbReference type="GO" id="GO:0022857">
    <property type="term" value="F:transmembrane transporter activity"/>
    <property type="evidence" value="ECO:0007669"/>
    <property type="project" value="InterPro"/>
</dbReference>
<name>A0A2T2WJD1_9FIRM</name>
<evidence type="ECO:0000256" key="3">
    <source>
        <dbReference type="ARBA" id="ARBA00022475"/>
    </source>
</evidence>
<feature type="transmembrane region" description="Helical" evidence="7">
    <location>
        <begin position="277"/>
        <end position="297"/>
    </location>
</feature>
<accession>A0A2T2WJD1</accession>
<evidence type="ECO:0000256" key="2">
    <source>
        <dbReference type="ARBA" id="ARBA00022448"/>
    </source>
</evidence>
<feature type="transmembrane region" description="Helical" evidence="7">
    <location>
        <begin position="35"/>
        <end position="55"/>
    </location>
</feature>
<evidence type="ECO:0000256" key="7">
    <source>
        <dbReference type="SAM" id="Phobius"/>
    </source>
</evidence>
<keyword evidence="4 7" id="KW-0812">Transmembrane</keyword>
<dbReference type="EMBL" id="PXYV01000018">
    <property type="protein sequence ID" value="PSR22348.1"/>
    <property type="molecule type" value="Genomic_DNA"/>
</dbReference>
<feature type="transmembrane region" description="Helical" evidence="7">
    <location>
        <begin position="137"/>
        <end position="160"/>
    </location>
</feature>
<feature type="transmembrane region" description="Helical" evidence="7">
    <location>
        <begin position="102"/>
        <end position="125"/>
    </location>
</feature>
<feature type="transmembrane region" description="Helical" evidence="7">
    <location>
        <begin position="345"/>
        <end position="364"/>
    </location>
</feature>
<dbReference type="AlphaFoldDB" id="A0A2T2WJD1"/>
<feature type="transmembrane region" description="Helical" evidence="7">
    <location>
        <begin position="166"/>
        <end position="182"/>
    </location>
</feature>
<keyword evidence="6 7" id="KW-0472">Membrane</keyword>
<feature type="transmembrane region" description="Helical" evidence="7">
    <location>
        <begin position="215"/>
        <end position="236"/>
    </location>
</feature>
<dbReference type="InterPro" id="IPR036259">
    <property type="entry name" value="MFS_trans_sf"/>
</dbReference>
<protein>
    <recommendedName>
        <fullName evidence="8">Major facilitator superfamily (MFS) profile domain-containing protein</fullName>
    </recommendedName>
</protein>
<dbReference type="Pfam" id="PF07690">
    <property type="entry name" value="MFS_1"/>
    <property type="match status" value="1"/>
</dbReference>
<comment type="subcellular location">
    <subcellularLocation>
        <location evidence="1">Cell membrane</location>
        <topology evidence="1">Multi-pass membrane protein</topology>
    </subcellularLocation>
</comment>
<evidence type="ECO:0000256" key="5">
    <source>
        <dbReference type="ARBA" id="ARBA00022989"/>
    </source>
</evidence>
<feature type="transmembrane region" description="Helical" evidence="7">
    <location>
        <begin position="76"/>
        <end position="96"/>
    </location>
</feature>
<dbReference type="SUPFAM" id="SSF103473">
    <property type="entry name" value="MFS general substrate transporter"/>
    <property type="match status" value="1"/>
</dbReference>
<evidence type="ECO:0000313" key="9">
    <source>
        <dbReference type="EMBL" id="PSR22348.1"/>
    </source>
</evidence>
<dbReference type="InterPro" id="IPR020846">
    <property type="entry name" value="MFS_dom"/>
</dbReference>
<keyword evidence="2" id="KW-0813">Transport</keyword>
<organism evidence="9 10">
    <name type="scientific">Sulfobacillus acidophilus</name>
    <dbReference type="NCBI Taxonomy" id="53633"/>
    <lineage>
        <taxon>Bacteria</taxon>
        <taxon>Bacillati</taxon>
        <taxon>Bacillota</taxon>
        <taxon>Clostridia</taxon>
        <taxon>Eubacteriales</taxon>
        <taxon>Clostridiales Family XVII. Incertae Sedis</taxon>
        <taxon>Sulfobacillus</taxon>
    </lineage>
</organism>
<dbReference type="InterPro" id="IPR011701">
    <property type="entry name" value="MFS"/>
</dbReference>
<dbReference type="Proteomes" id="UP000241848">
    <property type="component" value="Unassembled WGS sequence"/>
</dbReference>
<keyword evidence="5 7" id="KW-1133">Transmembrane helix</keyword>
<evidence type="ECO:0000313" key="10">
    <source>
        <dbReference type="Proteomes" id="UP000241848"/>
    </source>
</evidence>
<sequence>MVRAQAYWVHRVRLLLAIALFWMGLYVYVPTLTPYVAKLGGSDALAGLVVAAYGVPQLTMRIGLGVWADRLGRQRPFMLAGFFLVAMSSLGMAWVANAAWLAVFRFVAGMAASNWAMFSIAYLGLNTTNHHPQAMGWVTFANNAGQVVAALLGGFLVAHFGWVSPFQASAILALLGLALVLTHPKAPEIVAQAPTQPSGRIGWLQILRDPWLKRASLLGALMQAATFITTYGYVPLLAVHYGLARGNLGLLMACGMVPTIVMSVVTGSWLSRTLDSSTLLLTGFVLASLAIVLTPLIGHHLAWVFILQAMLGAARGVIAPLLMAWSISTIAVEQRTTAMATYQSLYAIGMIFGPVLAAVVVSVWGLHASFWLAGALGVIGGLIAASVAGRPAPTQPSADLSVE</sequence>
<dbReference type="Gene3D" id="1.20.1250.20">
    <property type="entry name" value="MFS general substrate transporter like domains"/>
    <property type="match status" value="1"/>
</dbReference>
<comment type="caution">
    <text evidence="9">The sequence shown here is derived from an EMBL/GenBank/DDBJ whole genome shotgun (WGS) entry which is preliminary data.</text>
</comment>
<evidence type="ECO:0000256" key="6">
    <source>
        <dbReference type="ARBA" id="ARBA00023136"/>
    </source>
</evidence>
<dbReference type="PRINTS" id="PR01035">
    <property type="entry name" value="TCRTETA"/>
</dbReference>
<keyword evidence="3" id="KW-1003">Cell membrane</keyword>
<dbReference type="GO" id="GO:0005886">
    <property type="term" value="C:plasma membrane"/>
    <property type="evidence" value="ECO:0007669"/>
    <property type="project" value="UniProtKB-SubCell"/>
</dbReference>
<feature type="transmembrane region" description="Helical" evidence="7">
    <location>
        <begin position="248"/>
        <end position="270"/>
    </location>
</feature>
<feature type="transmembrane region" description="Helical" evidence="7">
    <location>
        <begin position="303"/>
        <end position="325"/>
    </location>
</feature>
<dbReference type="PROSITE" id="PS50850">
    <property type="entry name" value="MFS"/>
    <property type="match status" value="1"/>
</dbReference>
<dbReference type="InterPro" id="IPR001958">
    <property type="entry name" value="Tet-R_TetA/multi-R_MdtG-like"/>
</dbReference>
<feature type="transmembrane region" description="Helical" evidence="7">
    <location>
        <begin position="12"/>
        <end position="29"/>
    </location>
</feature>
<evidence type="ECO:0000259" key="8">
    <source>
        <dbReference type="PROSITE" id="PS50850"/>
    </source>
</evidence>
<dbReference type="PANTHER" id="PTHR43124">
    <property type="entry name" value="PURINE EFFLUX PUMP PBUE"/>
    <property type="match status" value="1"/>
</dbReference>